<dbReference type="Proteomes" id="UP000299102">
    <property type="component" value="Unassembled WGS sequence"/>
</dbReference>
<comment type="caution">
    <text evidence="1">The sequence shown here is derived from an EMBL/GenBank/DDBJ whole genome shotgun (WGS) entry which is preliminary data.</text>
</comment>
<accession>A0A4C1X7N1</accession>
<sequence>MALTEMYIQQTKNEPVKQTQNLLHGARKKTTGLSPGRRQQKLNLLHAADMINYGTQSRSVTVEVGPAICHTYNEPIKRNPDQRQWELNLLHVAYARGHGMQFKPVTVEIEPTTCRT</sequence>
<organism evidence="1 2">
    <name type="scientific">Eumeta variegata</name>
    <name type="common">Bagworm moth</name>
    <name type="synonym">Eumeta japonica</name>
    <dbReference type="NCBI Taxonomy" id="151549"/>
    <lineage>
        <taxon>Eukaryota</taxon>
        <taxon>Metazoa</taxon>
        <taxon>Ecdysozoa</taxon>
        <taxon>Arthropoda</taxon>
        <taxon>Hexapoda</taxon>
        <taxon>Insecta</taxon>
        <taxon>Pterygota</taxon>
        <taxon>Neoptera</taxon>
        <taxon>Endopterygota</taxon>
        <taxon>Lepidoptera</taxon>
        <taxon>Glossata</taxon>
        <taxon>Ditrysia</taxon>
        <taxon>Tineoidea</taxon>
        <taxon>Psychidae</taxon>
        <taxon>Oiketicinae</taxon>
        <taxon>Eumeta</taxon>
    </lineage>
</organism>
<dbReference type="EMBL" id="BGZK01000771">
    <property type="protein sequence ID" value="GBP59791.1"/>
    <property type="molecule type" value="Genomic_DNA"/>
</dbReference>
<proteinExistence type="predicted"/>
<dbReference type="AlphaFoldDB" id="A0A4C1X7N1"/>
<evidence type="ECO:0000313" key="2">
    <source>
        <dbReference type="Proteomes" id="UP000299102"/>
    </source>
</evidence>
<protein>
    <submittedName>
        <fullName evidence="1">Uncharacterized protein</fullName>
    </submittedName>
</protein>
<name>A0A4C1X7N1_EUMVA</name>
<keyword evidence="2" id="KW-1185">Reference proteome</keyword>
<evidence type="ECO:0000313" key="1">
    <source>
        <dbReference type="EMBL" id="GBP59791.1"/>
    </source>
</evidence>
<gene>
    <name evidence="1" type="ORF">EVAR_30060_1</name>
</gene>
<reference evidence="1 2" key="1">
    <citation type="journal article" date="2019" name="Commun. Biol.">
        <title>The bagworm genome reveals a unique fibroin gene that provides high tensile strength.</title>
        <authorList>
            <person name="Kono N."/>
            <person name="Nakamura H."/>
            <person name="Ohtoshi R."/>
            <person name="Tomita M."/>
            <person name="Numata K."/>
            <person name="Arakawa K."/>
        </authorList>
    </citation>
    <scope>NUCLEOTIDE SEQUENCE [LARGE SCALE GENOMIC DNA]</scope>
</reference>